<evidence type="ECO:0008006" key="4">
    <source>
        <dbReference type="Google" id="ProtNLM"/>
    </source>
</evidence>
<evidence type="ECO:0000313" key="3">
    <source>
        <dbReference type="Proteomes" id="UP000193642"/>
    </source>
</evidence>
<keyword evidence="1" id="KW-0812">Transmembrane</keyword>
<sequence length="273" mass="30900">MLMGSHTQPQSHRIPLLIPVTSSKRIKEVDEEVDEAKPRTTSSLFGTLSRAFQSVAQSNKNEKRGKRRTSTFDIESDAIPGGFPLPFVTASSSSFGQPQSSASTYSPSLNDAWRKIHCRTPPCPTQSSNDSHTLPLLSYIYKQYDVPPLSQFIVLVLVGLSVFRRALQKNARFLSNVLGVAYPSLMSLLAVERPREKDEERLFTYCEDYFRMLSNIGSSIPQILALYPAYFTTKMSILYWLYAKDGALKVYRGLFRPLLVKVRFILIALRYIN</sequence>
<feature type="transmembrane region" description="Helical" evidence="1">
    <location>
        <begin position="223"/>
        <end position="242"/>
    </location>
</feature>
<organism evidence="2 3">
    <name type="scientific">Rhizoclosmatium globosum</name>
    <dbReference type="NCBI Taxonomy" id="329046"/>
    <lineage>
        <taxon>Eukaryota</taxon>
        <taxon>Fungi</taxon>
        <taxon>Fungi incertae sedis</taxon>
        <taxon>Chytridiomycota</taxon>
        <taxon>Chytridiomycota incertae sedis</taxon>
        <taxon>Chytridiomycetes</taxon>
        <taxon>Chytridiales</taxon>
        <taxon>Chytriomycetaceae</taxon>
        <taxon>Rhizoclosmatium</taxon>
    </lineage>
</organism>
<dbReference type="AlphaFoldDB" id="A0A1Y2CFV1"/>
<name>A0A1Y2CFV1_9FUNG</name>
<protein>
    <recommendedName>
        <fullName evidence="4">Protein YOP1</fullName>
    </recommendedName>
</protein>
<evidence type="ECO:0000313" key="2">
    <source>
        <dbReference type="EMBL" id="ORY45684.1"/>
    </source>
</evidence>
<keyword evidence="1" id="KW-1133">Transmembrane helix</keyword>
<keyword evidence="1" id="KW-0472">Membrane</keyword>
<dbReference type="Proteomes" id="UP000193642">
    <property type="component" value="Unassembled WGS sequence"/>
</dbReference>
<proteinExistence type="predicted"/>
<gene>
    <name evidence="2" type="ORF">BCR33DRAFT_716327</name>
</gene>
<reference evidence="2 3" key="1">
    <citation type="submission" date="2016-07" db="EMBL/GenBank/DDBJ databases">
        <title>Pervasive Adenine N6-methylation of Active Genes in Fungi.</title>
        <authorList>
            <consortium name="DOE Joint Genome Institute"/>
            <person name="Mondo S.J."/>
            <person name="Dannebaum R.O."/>
            <person name="Kuo R.C."/>
            <person name="Labutti K."/>
            <person name="Haridas S."/>
            <person name="Kuo A."/>
            <person name="Salamov A."/>
            <person name="Ahrendt S.R."/>
            <person name="Lipzen A."/>
            <person name="Sullivan W."/>
            <person name="Andreopoulos W.B."/>
            <person name="Clum A."/>
            <person name="Lindquist E."/>
            <person name="Daum C."/>
            <person name="Ramamoorthy G.K."/>
            <person name="Gryganskyi A."/>
            <person name="Culley D."/>
            <person name="Magnuson J.K."/>
            <person name="James T.Y."/>
            <person name="O'Malley M.A."/>
            <person name="Stajich J.E."/>
            <person name="Spatafora J.W."/>
            <person name="Visel A."/>
            <person name="Grigoriev I.V."/>
        </authorList>
    </citation>
    <scope>NUCLEOTIDE SEQUENCE [LARGE SCALE GENOMIC DNA]</scope>
    <source>
        <strain evidence="2 3">JEL800</strain>
    </source>
</reference>
<dbReference type="EMBL" id="MCGO01000019">
    <property type="protein sequence ID" value="ORY45684.1"/>
    <property type="molecule type" value="Genomic_DNA"/>
</dbReference>
<dbReference type="OrthoDB" id="10009287at2759"/>
<evidence type="ECO:0000256" key="1">
    <source>
        <dbReference type="SAM" id="Phobius"/>
    </source>
</evidence>
<dbReference type="STRING" id="329046.A0A1Y2CFV1"/>
<accession>A0A1Y2CFV1</accession>
<keyword evidence="3" id="KW-1185">Reference proteome</keyword>
<comment type="caution">
    <text evidence="2">The sequence shown here is derived from an EMBL/GenBank/DDBJ whole genome shotgun (WGS) entry which is preliminary data.</text>
</comment>